<dbReference type="Proteomes" id="UP000293360">
    <property type="component" value="Unassembled WGS sequence"/>
</dbReference>
<evidence type="ECO:0000313" key="2">
    <source>
        <dbReference type="Proteomes" id="UP000293360"/>
    </source>
</evidence>
<dbReference type="EMBL" id="QJNU01000314">
    <property type="protein sequence ID" value="RYP02523.1"/>
    <property type="molecule type" value="Genomic_DNA"/>
</dbReference>
<protein>
    <submittedName>
        <fullName evidence="1">Uncharacterized protein</fullName>
    </submittedName>
</protein>
<name>A0A4Q4TBJ6_9PEZI</name>
<accession>A0A4Q4TBJ6</accession>
<proteinExistence type="predicted"/>
<dbReference type="AlphaFoldDB" id="A0A4Q4TBJ6"/>
<evidence type="ECO:0000313" key="1">
    <source>
        <dbReference type="EMBL" id="RYP02523.1"/>
    </source>
</evidence>
<reference evidence="1 2" key="1">
    <citation type="submission" date="2018-06" db="EMBL/GenBank/DDBJ databases">
        <title>Complete Genomes of Monosporascus.</title>
        <authorList>
            <person name="Robinson A.J."/>
            <person name="Natvig D.O."/>
        </authorList>
    </citation>
    <scope>NUCLEOTIDE SEQUENCE [LARGE SCALE GENOMIC DNA]</scope>
    <source>
        <strain evidence="1 2">CBS 110550</strain>
    </source>
</reference>
<organism evidence="1 2">
    <name type="scientific">Monosporascus ibericus</name>
    <dbReference type="NCBI Taxonomy" id="155417"/>
    <lineage>
        <taxon>Eukaryota</taxon>
        <taxon>Fungi</taxon>
        <taxon>Dikarya</taxon>
        <taxon>Ascomycota</taxon>
        <taxon>Pezizomycotina</taxon>
        <taxon>Sordariomycetes</taxon>
        <taxon>Xylariomycetidae</taxon>
        <taxon>Xylariales</taxon>
        <taxon>Xylariales incertae sedis</taxon>
        <taxon>Monosporascus</taxon>
    </lineage>
</organism>
<keyword evidence="2" id="KW-1185">Reference proteome</keyword>
<sequence length="183" mass="20238">MQPGPVLLEPLSSRVAGPRLSIPSHYRYAGFDGPARLVLSLSMSRKMSSSSSKRAMMSLRRLSPLISNALSNFPWTSRRRFIKVCVSSICDRNQGFHTVAASSSVVKSWEPPSPSIVPTISAKRRWPNSQVRMTVFGFTSGSLPILFMAPIRSQYGSFLLPWYHPLAGVCASVPVWAEVEEQP</sequence>
<gene>
    <name evidence="1" type="ORF">DL764_005767</name>
</gene>
<comment type="caution">
    <text evidence="1">The sequence shown here is derived from an EMBL/GenBank/DDBJ whole genome shotgun (WGS) entry which is preliminary data.</text>
</comment>